<dbReference type="KEGG" id="osn:118764403"/>
<organism evidence="1 2">
    <name type="scientific">Octopus sinensis</name>
    <name type="common">East Asian common octopus</name>
    <dbReference type="NCBI Taxonomy" id="2607531"/>
    <lineage>
        <taxon>Eukaryota</taxon>
        <taxon>Metazoa</taxon>
        <taxon>Spiralia</taxon>
        <taxon>Lophotrochozoa</taxon>
        <taxon>Mollusca</taxon>
        <taxon>Cephalopoda</taxon>
        <taxon>Coleoidea</taxon>
        <taxon>Octopodiformes</taxon>
        <taxon>Octopoda</taxon>
        <taxon>Incirrata</taxon>
        <taxon>Octopodidae</taxon>
        <taxon>Octopus</taxon>
    </lineage>
</organism>
<name>A0A7E6F1C3_9MOLL</name>
<sequence length="436" mass="51540">MLQSMTKFFTKRNTKHYKRSFDKDYNAANAFILLVTEKMEELSNKTETASHRYEIESNENSEHSSDSYSYCDNLNTNDSAVYYKTKNLCDARSVRATNVRERRKHSSCNKNELACENETFQKEIISADKFPAKTQIEYNQLDNIQESGCANWENSKECVSRNSKNNFKFKRRTKVDYSWLFDRKNIPRLNRFDRGKLRECCQLMTYDQSILAYDVLQKLIEDISEPSVIPLILDTIIMYILGQDKESASFRDLFRRRNLTEIRWQGYMRPFGQLLSVLFPKRFKQLPDSDRQNEVISMASIIKESLMKKSSNVFVNKPSTESEVIELPNESKDINVVYVQRVDHDRGQTSAQKSYYGNEQSYKFCKIDKFYLRNSNNILSNSMYKSQICRSKPGLIEKQNLEWIDREEEFRRRKRVIKCRSQAVTVRVIRDFNSKP</sequence>
<proteinExistence type="predicted"/>
<dbReference type="RefSeq" id="XP_036361070.1">
    <property type="nucleotide sequence ID" value="XM_036505177.1"/>
</dbReference>
<evidence type="ECO:0000313" key="1">
    <source>
        <dbReference type="Proteomes" id="UP000515154"/>
    </source>
</evidence>
<evidence type="ECO:0000313" key="2">
    <source>
        <dbReference type="RefSeq" id="XP_036361070.1"/>
    </source>
</evidence>
<gene>
    <name evidence="2" type="primary">LOC118764403</name>
</gene>
<keyword evidence="1" id="KW-1185">Reference proteome</keyword>
<dbReference type="AlphaFoldDB" id="A0A7E6F1C3"/>
<reference evidence="2" key="1">
    <citation type="submission" date="2025-08" db="UniProtKB">
        <authorList>
            <consortium name="RefSeq"/>
        </authorList>
    </citation>
    <scope>IDENTIFICATION</scope>
</reference>
<accession>A0A7E6F1C3</accession>
<protein>
    <submittedName>
        <fullName evidence="2">Uncharacterized protein LOC118764403</fullName>
    </submittedName>
</protein>
<dbReference type="Proteomes" id="UP000515154">
    <property type="component" value="Linkage group LG8"/>
</dbReference>